<accession>A0A1J4K2T3</accession>
<evidence type="ECO:0000256" key="3">
    <source>
        <dbReference type="ARBA" id="ARBA00022840"/>
    </source>
</evidence>
<feature type="compositionally biased region" description="Acidic residues" evidence="6">
    <location>
        <begin position="499"/>
        <end position="518"/>
    </location>
</feature>
<evidence type="ECO:0000256" key="1">
    <source>
        <dbReference type="ARBA" id="ARBA00022598"/>
    </source>
</evidence>
<dbReference type="Proteomes" id="UP000179807">
    <property type="component" value="Unassembled WGS sequence"/>
</dbReference>
<proteinExistence type="predicted"/>
<dbReference type="VEuPathDB" id="TrichDB:TRFO_26422"/>
<dbReference type="AlphaFoldDB" id="A0A1J4K2T3"/>
<evidence type="ECO:0000313" key="8">
    <source>
        <dbReference type="Proteomes" id="UP000179807"/>
    </source>
</evidence>
<dbReference type="OrthoDB" id="2016263at2759"/>
<keyword evidence="3" id="KW-0067">ATP-binding</keyword>
<keyword evidence="1" id="KW-0436">Ligase</keyword>
<protein>
    <recommendedName>
        <fullName evidence="4">Tubulin--tyrosine ligase-like protein 5</fullName>
    </recommendedName>
</protein>
<dbReference type="GeneID" id="94839644"/>
<comment type="caution">
    <text evidence="7">The sequence shown here is derived from an EMBL/GenBank/DDBJ whole genome shotgun (WGS) entry which is preliminary data.</text>
</comment>
<dbReference type="RefSeq" id="XP_068358889.1">
    <property type="nucleotide sequence ID" value="XM_068504940.1"/>
</dbReference>
<comment type="catalytic activity">
    <reaction evidence="5">
        <text>L-glutamyl-[protein] + L-glutamate + ATP = gamma-L-glutamyl-L-glutamyl-[protein] + ADP + phosphate + H(+)</text>
        <dbReference type="Rhea" id="RHEA:60144"/>
        <dbReference type="Rhea" id="RHEA-COMP:10208"/>
        <dbReference type="Rhea" id="RHEA-COMP:15517"/>
        <dbReference type="ChEBI" id="CHEBI:15378"/>
        <dbReference type="ChEBI" id="CHEBI:29973"/>
        <dbReference type="ChEBI" id="CHEBI:29985"/>
        <dbReference type="ChEBI" id="CHEBI:30616"/>
        <dbReference type="ChEBI" id="CHEBI:43474"/>
        <dbReference type="ChEBI" id="CHEBI:143622"/>
        <dbReference type="ChEBI" id="CHEBI:456216"/>
    </reaction>
    <physiologicalReaction direction="left-to-right" evidence="5">
        <dbReference type="Rhea" id="RHEA:60145"/>
    </physiologicalReaction>
</comment>
<evidence type="ECO:0000256" key="2">
    <source>
        <dbReference type="ARBA" id="ARBA00022741"/>
    </source>
</evidence>
<organism evidence="7 8">
    <name type="scientific">Tritrichomonas foetus</name>
    <dbReference type="NCBI Taxonomy" id="1144522"/>
    <lineage>
        <taxon>Eukaryota</taxon>
        <taxon>Metamonada</taxon>
        <taxon>Parabasalia</taxon>
        <taxon>Tritrichomonadida</taxon>
        <taxon>Tritrichomonadidae</taxon>
        <taxon>Tritrichomonas</taxon>
    </lineage>
</organism>
<dbReference type="GO" id="GO:0000226">
    <property type="term" value="P:microtubule cytoskeleton organization"/>
    <property type="evidence" value="ECO:0007669"/>
    <property type="project" value="TreeGrafter"/>
</dbReference>
<evidence type="ECO:0000313" key="7">
    <source>
        <dbReference type="EMBL" id="OHT05753.1"/>
    </source>
</evidence>
<evidence type="ECO:0000256" key="5">
    <source>
        <dbReference type="ARBA" id="ARBA00049274"/>
    </source>
</evidence>
<keyword evidence="8" id="KW-1185">Reference proteome</keyword>
<name>A0A1J4K2T3_9EUKA</name>
<dbReference type="GO" id="GO:0015631">
    <property type="term" value="F:tubulin binding"/>
    <property type="evidence" value="ECO:0007669"/>
    <property type="project" value="TreeGrafter"/>
</dbReference>
<keyword evidence="2" id="KW-0547">Nucleotide-binding</keyword>
<evidence type="ECO:0000256" key="4">
    <source>
        <dbReference type="ARBA" id="ARBA00041448"/>
    </source>
</evidence>
<dbReference type="GO" id="GO:0005524">
    <property type="term" value="F:ATP binding"/>
    <property type="evidence" value="ECO:0007669"/>
    <property type="project" value="UniProtKB-KW"/>
</dbReference>
<dbReference type="PANTHER" id="PTHR12241">
    <property type="entry name" value="TUBULIN POLYGLUTAMYLASE"/>
    <property type="match status" value="1"/>
</dbReference>
<dbReference type="PROSITE" id="PS51221">
    <property type="entry name" value="TTL"/>
    <property type="match status" value="1"/>
</dbReference>
<dbReference type="Pfam" id="PF03133">
    <property type="entry name" value="TTL"/>
    <property type="match status" value="1"/>
</dbReference>
<dbReference type="PANTHER" id="PTHR12241:SF145">
    <property type="entry name" value="TUBULIN POLYGLUTAMYLASE TTLL5"/>
    <property type="match status" value="1"/>
</dbReference>
<reference evidence="7" key="1">
    <citation type="submission" date="2016-10" db="EMBL/GenBank/DDBJ databases">
        <authorList>
            <person name="Benchimol M."/>
            <person name="Almeida L.G."/>
            <person name="Vasconcelos A.T."/>
            <person name="Perreira-Neves A."/>
            <person name="Rosa I.A."/>
            <person name="Tasca T."/>
            <person name="Bogo M.R."/>
            <person name="de Souza W."/>
        </authorList>
    </citation>
    <scope>NUCLEOTIDE SEQUENCE [LARGE SCALE GENOMIC DNA]</scope>
    <source>
        <strain evidence="7">K</strain>
    </source>
</reference>
<dbReference type="EMBL" id="MLAK01000747">
    <property type="protein sequence ID" value="OHT05753.1"/>
    <property type="molecule type" value="Genomic_DNA"/>
</dbReference>
<dbReference type="SUPFAM" id="SSF56059">
    <property type="entry name" value="Glutathione synthetase ATP-binding domain-like"/>
    <property type="match status" value="1"/>
</dbReference>
<feature type="region of interest" description="Disordered" evidence="6">
    <location>
        <begin position="499"/>
        <end position="527"/>
    </location>
</feature>
<dbReference type="Gene3D" id="3.30.470.20">
    <property type="entry name" value="ATP-grasp fold, B domain"/>
    <property type="match status" value="1"/>
</dbReference>
<dbReference type="InterPro" id="IPR004344">
    <property type="entry name" value="TTL/TTLL_fam"/>
</dbReference>
<gene>
    <name evidence="7" type="ORF">TRFO_26422</name>
</gene>
<sequence>MATVELKFAEVPLPYHYISIPPLGYSSRENDKTRILFAHKVITKLTAQTFRNAGFAIFEKPEVFNASWGRQFHAPQYLKCEPWQKINHFAGAFLMGRKDNFHKRMTELRKRIGTDADFYPVSFHLPGESDEANLLFKSHELWIFKPWASSRGRGIRLISSSESKLPTTKGIIQYYIERPLLITGRKFDIRLYVLVTSITPLKIYMHDSGLGRFATHQYEEDGDASDLQMHLTNYSVNKLSDDFVSGDSEKESIDSSKWSLPFLLNYLESMGIDTEKIMKSIEKVTIGTIIAGVCGIRPHHLNLIDHRHTSYEMYGIDILLDEKLNPYVMEINISPSMNGDSKLDQSIKKRLLHDLIQMARIIDCNPFSRDPCPGIRLYDQECRQSLTTERINDVVNKKVNPWDSPIFLDYRIVRDFVEEKEIQTGFRRIFPKRKTMDDFYRYFDKVIYDDIVLHDYVSLSKEERYGVLTKSWEVYSNSMSKINKSVRLIQEVLEEEEEEYLEEEEEEEEEEYFEEQGNEEYGSKCQI</sequence>
<evidence type="ECO:0000256" key="6">
    <source>
        <dbReference type="SAM" id="MobiDB-lite"/>
    </source>
</evidence>
<dbReference type="GO" id="GO:0036064">
    <property type="term" value="C:ciliary basal body"/>
    <property type="evidence" value="ECO:0007669"/>
    <property type="project" value="TreeGrafter"/>
</dbReference>
<dbReference type="GO" id="GO:0070740">
    <property type="term" value="F:tubulin-glutamic acid ligase activity"/>
    <property type="evidence" value="ECO:0007669"/>
    <property type="project" value="TreeGrafter"/>
</dbReference>